<feature type="compositionally biased region" description="Low complexity" evidence="1">
    <location>
        <begin position="11"/>
        <end position="20"/>
    </location>
</feature>
<evidence type="ECO:0000313" key="3">
    <source>
        <dbReference type="WBParaSite" id="nRc.2.0.1.t31406-RA"/>
    </source>
</evidence>
<protein>
    <submittedName>
        <fullName evidence="3">Uncharacterized protein</fullName>
    </submittedName>
</protein>
<dbReference type="AlphaFoldDB" id="A0A915JY76"/>
<evidence type="ECO:0000313" key="2">
    <source>
        <dbReference type="Proteomes" id="UP000887565"/>
    </source>
</evidence>
<name>A0A915JY76_ROMCU</name>
<keyword evidence="2" id="KW-1185">Reference proteome</keyword>
<accession>A0A915JY76</accession>
<reference evidence="3" key="1">
    <citation type="submission" date="2022-11" db="UniProtKB">
        <authorList>
            <consortium name="WormBaseParasite"/>
        </authorList>
    </citation>
    <scope>IDENTIFICATION</scope>
</reference>
<proteinExistence type="predicted"/>
<evidence type="ECO:0000256" key="1">
    <source>
        <dbReference type="SAM" id="MobiDB-lite"/>
    </source>
</evidence>
<dbReference type="Proteomes" id="UP000887565">
    <property type="component" value="Unplaced"/>
</dbReference>
<feature type="region of interest" description="Disordered" evidence="1">
    <location>
        <begin position="1"/>
        <end position="54"/>
    </location>
</feature>
<organism evidence="2 3">
    <name type="scientific">Romanomermis culicivorax</name>
    <name type="common">Nematode worm</name>
    <dbReference type="NCBI Taxonomy" id="13658"/>
    <lineage>
        <taxon>Eukaryota</taxon>
        <taxon>Metazoa</taxon>
        <taxon>Ecdysozoa</taxon>
        <taxon>Nematoda</taxon>
        <taxon>Enoplea</taxon>
        <taxon>Dorylaimia</taxon>
        <taxon>Mermithida</taxon>
        <taxon>Mermithoidea</taxon>
        <taxon>Mermithidae</taxon>
        <taxon>Romanomermis</taxon>
    </lineage>
</organism>
<sequence>MNEYETPSDSAWGTAAADWQAAEKDRGQSIAEFSVGGRRPRAGSQSSDWGETYGAYSQPRAVSEYTVGDLASISEESQYSTSTDLQQDLYDKKILLKKSHDFQPDAKGSSERFKNEISTKIVKSGTRQL</sequence>
<dbReference type="WBParaSite" id="nRc.2.0.1.t31406-RA">
    <property type="protein sequence ID" value="nRc.2.0.1.t31406-RA"/>
    <property type="gene ID" value="nRc.2.0.1.g31406"/>
</dbReference>